<dbReference type="STRING" id="1041930.Mtc_1702"/>
<dbReference type="KEGG" id="mez:Mtc_1702"/>
<dbReference type="PANTHER" id="PTHR30535:SF34">
    <property type="entry name" value="MOLYBDATE-BINDING PROTEIN MOLA"/>
    <property type="match status" value="1"/>
</dbReference>
<dbReference type="PROSITE" id="PS50983">
    <property type="entry name" value="FE_B12_PBP"/>
    <property type="match status" value="1"/>
</dbReference>
<dbReference type="SUPFAM" id="SSF53807">
    <property type="entry name" value="Helical backbone' metal receptor"/>
    <property type="match status" value="1"/>
</dbReference>
<organism evidence="2 3">
    <name type="scientific">Methanocella conradii (strain DSM 24694 / JCM 17849 / CGMCC 1.5162 / HZ254)</name>
    <dbReference type="NCBI Taxonomy" id="1041930"/>
    <lineage>
        <taxon>Archaea</taxon>
        <taxon>Methanobacteriati</taxon>
        <taxon>Methanobacteriota</taxon>
        <taxon>Stenosarchaea group</taxon>
        <taxon>Methanomicrobia</taxon>
        <taxon>Methanocellales</taxon>
        <taxon>Methanocellaceae</taxon>
        <taxon>Methanocella</taxon>
    </lineage>
</organism>
<dbReference type="PROSITE" id="PS51257">
    <property type="entry name" value="PROKAR_LIPOPROTEIN"/>
    <property type="match status" value="1"/>
</dbReference>
<evidence type="ECO:0000313" key="2">
    <source>
        <dbReference type="EMBL" id="AFD00448.1"/>
    </source>
</evidence>
<dbReference type="AlphaFoldDB" id="H8I8X7"/>
<evidence type="ECO:0000259" key="1">
    <source>
        <dbReference type="PROSITE" id="PS50983"/>
    </source>
</evidence>
<name>H8I8X7_METCZ</name>
<evidence type="ECO:0000313" key="3">
    <source>
        <dbReference type="Proteomes" id="UP000005233"/>
    </source>
</evidence>
<dbReference type="InterPro" id="IPR002491">
    <property type="entry name" value="ABC_transptr_periplasmic_BD"/>
</dbReference>
<dbReference type="Proteomes" id="UP000005233">
    <property type="component" value="Chromosome"/>
</dbReference>
<protein>
    <submittedName>
        <fullName evidence="2">ABC-type Fe3+-hydroxamate transport system, periplasmic component</fullName>
    </submittedName>
</protein>
<accession>H8I8X7</accession>
<dbReference type="EMBL" id="CP003243">
    <property type="protein sequence ID" value="AFD00448.1"/>
    <property type="molecule type" value="Genomic_DNA"/>
</dbReference>
<proteinExistence type="predicted"/>
<dbReference type="GeneID" id="11971843"/>
<gene>
    <name evidence="2" type="ordered locus">Mtc_1702</name>
</gene>
<dbReference type="Gene3D" id="3.40.50.1980">
    <property type="entry name" value="Nitrogenase molybdenum iron protein domain"/>
    <property type="match status" value="2"/>
</dbReference>
<dbReference type="HOGENOM" id="CLU_038034_2_0_2"/>
<keyword evidence="3" id="KW-1185">Reference proteome</keyword>
<dbReference type="eggNOG" id="arCOG04233">
    <property type="taxonomic scope" value="Archaea"/>
</dbReference>
<sequence>MYAKRLIVIALILILMTSIVAGCTQLSKVSTVNGHDNAKPVKFIDSRGNEVTLPKHAERIISTNAGCTEMLVAIGAKDNIVGVTDYVAKNRIFMNNLPANVTNIGSFQTPDIEKIISLNPDVVICYADQSQQGLNKLIEANISIVYLDCYKLDNLSSDARALGVITGKDNKAEEYAQFIDKYLGLVKNRTKNLEDAKKPAVYWESYYAYSTAGKDSSGDFKVRYAGGRNLAGDNMTSSPKVNNEWVVKSNPDVIIKQFTSSSVKTPDDAKKIYDEMCGRTGMSDVNAVKNKKVYLISDNMNGGRNVISLLYIAKIIQPQLFSDIDPDKVHEEYARKFLPGANEGMFIYP</sequence>
<dbReference type="InterPro" id="IPR050902">
    <property type="entry name" value="ABC_Transporter_SBP"/>
</dbReference>
<dbReference type="OrthoDB" id="24039at2157"/>
<feature type="domain" description="Fe/B12 periplasmic-binding" evidence="1">
    <location>
        <begin position="59"/>
        <end position="324"/>
    </location>
</feature>
<dbReference type="RefSeq" id="WP_014406279.1">
    <property type="nucleotide sequence ID" value="NC_017034.1"/>
</dbReference>
<dbReference type="SMR" id="H8I8X7"/>
<dbReference type="PANTHER" id="PTHR30535">
    <property type="entry name" value="VITAMIN B12-BINDING PROTEIN"/>
    <property type="match status" value="1"/>
</dbReference>
<dbReference type="Pfam" id="PF01497">
    <property type="entry name" value="Peripla_BP_2"/>
    <property type="match status" value="1"/>
</dbReference>
<reference evidence="2 3" key="1">
    <citation type="journal article" date="2012" name="J. Bacteriol.">
        <title>Complete genome sequence of a thermophilic methanogen, Methanocella conradii HZ254, isolated from Chinese rice field soil.</title>
        <authorList>
            <person name="Lu Z."/>
            <person name="Lu Y."/>
        </authorList>
    </citation>
    <scope>NUCLEOTIDE SEQUENCE [LARGE SCALE GENOMIC DNA]</scope>
    <source>
        <strain evidence="3">DSM 24694 / JCM 17849 / CGMCC 1.5162 / HZ254</strain>
    </source>
</reference>